<evidence type="ECO:0000313" key="3">
    <source>
        <dbReference type="EMBL" id="EAW30510.1"/>
    </source>
</evidence>
<dbReference type="InterPro" id="IPR011335">
    <property type="entry name" value="Restrct_endonuc-II-like"/>
</dbReference>
<gene>
    <name evidence="3" type="ORF">GP2143_00187</name>
</gene>
<dbReference type="STRING" id="247633.GP2143_00187"/>
<dbReference type="eggNOG" id="COG0792">
    <property type="taxonomic scope" value="Bacteria"/>
</dbReference>
<reference evidence="3 4" key="1">
    <citation type="journal article" date="2010" name="J. Bacteriol.">
        <title>Genome sequence of the oligotrophic marine Gammaproteobacterium HTCC2143, isolated from the Oregon Coast.</title>
        <authorList>
            <person name="Oh H.M."/>
            <person name="Kang I."/>
            <person name="Ferriera S."/>
            <person name="Giovannoni S.J."/>
            <person name="Cho J.C."/>
        </authorList>
    </citation>
    <scope>NUCLEOTIDE SEQUENCE [LARGE SCALE GENOMIC DNA]</scope>
    <source>
        <strain evidence="3 4">HTCC2143</strain>
    </source>
</reference>
<dbReference type="PANTHER" id="PTHR34039:SF1">
    <property type="entry name" value="UPF0102 PROTEIN YRAN"/>
    <property type="match status" value="1"/>
</dbReference>
<comment type="caution">
    <text evidence="3">The sequence shown here is derived from an EMBL/GenBank/DDBJ whole genome shotgun (WGS) entry which is preliminary data.</text>
</comment>
<dbReference type="InterPro" id="IPR011856">
    <property type="entry name" value="tRNA_endonuc-like_dom_sf"/>
</dbReference>
<keyword evidence="4" id="KW-1185">Reference proteome</keyword>
<dbReference type="NCBIfam" id="TIGR00252">
    <property type="entry name" value="YraN family protein"/>
    <property type="match status" value="1"/>
</dbReference>
<comment type="similarity">
    <text evidence="1 2">Belongs to the UPF0102 family.</text>
</comment>
<dbReference type="OrthoDB" id="9794876at2"/>
<dbReference type="Gene3D" id="3.40.1350.10">
    <property type="match status" value="1"/>
</dbReference>
<dbReference type="Pfam" id="PF02021">
    <property type="entry name" value="UPF0102"/>
    <property type="match status" value="1"/>
</dbReference>
<dbReference type="EMBL" id="AAVT01000007">
    <property type="protein sequence ID" value="EAW30510.1"/>
    <property type="molecule type" value="Genomic_DNA"/>
</dbReference>
<evidence type="ECO:0000313" key="4">
    <source>
        <dbReference type="Proteomes" id="UP000004931"/>
    </source>
</evidence>
<dbReference type="PANTHER" id="PTHR34039">
    <property type="entry name" value="UPF0102 PROTEIN YRAN"/>
    <property type="match status" value="1"/>
</dbReference>
<dbReference type="Proteomes" id="UP000004931">
    <property type="component" value="Unassembled WGS sequence"/>
</dbReference>
<sequence>MLKDKQASGKNTNFGAYVEEKAYHWLQQQGLKSVALNYRCKTGEIDIIMLDGQQLVFVEVRYRKSASFGDGLESVDRRKQQKIQKAAAHFLTDRPGFNHLPCRFDVIAAKPSSDSSLHWNWVKDAFTL</sequence>
<dbReference type="GO" id="GO:0003676">
    <property type="term" value="F:nucleic acid binding"/>
    <property type="evidence" value="ECO:0007669"/>
    <property type="project" value="InterPro"/>
</dbReference>
<dbReference type="InterPro" id="IPR003509">
    <property type="entry name" value="UPF0102_YraN-like"/>
</dbReference>
<protein>
    <recommendedName>
        <fullName evidence="2">UPF0102 protein GP2143_00187</fullName>
    </recommendedName>
</protein>
<organism evidence="3 4">
    <name type="scientific">marine gamma proteobacterium HTCC2143</name>
    <dbReference type="NCBI Taxonomy" id="247633"/>
    <lineage>
        <taxon>Bacteria</taxon>
        <taxon>Pseudomonadati</taxon>
        <taxon>Pseudomonadota</taxon>
        <taxon>Gammaproteobacteria</taxon>
        <taxon>Cellvibrionales</taxon>
        <taxon>Spongiibacteraceae</taxon>
        <taxon>BD1-7 clade</taxon>
    </lineage>
</organism>
<accession>A0YER5</accession>
<evidence type="ECO:0000256" key="2">
    <source>
        <dbReference type="HAMAP-Rule" id="MF_00048"/>
    </source>
</evidence>
<dbReference type="SUPFAM" id="SSF52980">
    <property type="entry name" value="Restriction endonuclease-like"/>
    <property type="match status" value="1"/>
</dbReference>
<dbReference type="AlphaFoldDB" id="A0YER5"/>
<name>A0YER5_9GAMM</name>
<dbReference type="HAMAP" id="MF_00048">
    <property type="entry name" value="UPF0102"/>
    <property type="match status" value="1"/>
</dbReference>
<dbReference type="NCBIfam" id="NF009150">
    <property type="entry name" value="PRK12497.1-3"/>
    <property type="match status" value="1"/>
</dbReference>
<dbReference type="CDD" id="cd20736">
    <property type="entry name" value="PoNe_Nuclease"/>
    <property type="match status" value="1"/>
</dbReference>
<evidence type="ECO:0000256" key="1">
    <source>
        <dbReference type="ARBA" id="ARBA00006738"/>
    </source>
</evidence>
<proteinExistence type="inferred from homology"/>